<keyword evidence="11" id="KW-1185">Reference proteome</keyword>
<dbReference type="InterPro" id="IPR036388">
    <property type="entry name" value="WH-like_DNA-bd_sf"/>
</dbReference>
<dbReference type="Gene3D" id="1.10.10.10">
    <property type="entry name" value="Winged helix-like DNA-binding domain superfamily/Winged helix DNA-binding domain"/>
    <property type="match status" value="4"/>
</dbReference>
<feature type="domain" description="RecX second three-helical" evidence="7">
    <location>
        <begin position="113"/>
        <end position="151"/>
    </location>
</feature>
<evidence type="ECO:0000256" key="3">
    <source>
        <dbReference type="ARBA" id="ARBA00009695"/>
    </source>
</evidence>
<dbReference type="Pfam" id="PF02631">
    <property type="entry name" value="RecX_HTH2"/>
    <property type="match status" value="1"/>
</dbReference>
<accession>A0ABY5BXB8</accession>
<gene>
    <name evidence="6 10" type="primary">recX</name>
    <name evidence="10" type="ORF">M3M37_01160</name>
</gene>
<reference evidence="10" key="1">
    <citation type="submission" date="2022-05" db="EMBL/GenBank/DDBJ databases">
        <authorList>
            <person name="Oliphant S.A."/>
            <person name="Watson-Haigh N.S."/>
            <person name="Sumby K.M."/>
            <person name="Gardner J.M."/>
            <person name="Jiranek V."/>
        </authorList>
    </citation>
    <scope>NUCLEOTIDE SEQUENCE</scope>
    <source>
        <strain evidence="10">KI4_A6</strain>
    </source>
</reference>
<organism evidence="10 11">
    <name type="scientific">Fructilactobacillus carniphilus</name>
    <dbReference type="NCBI Taxonomy" id="2940297"/>
    <lineage>
        <taxon>Bacteria</taxon>
        <taxon>Bacillati</taxon>
        <taxon>Bacillota</taxon>
        <taxon>Bacilli</taxon>
        <taxon>Lactobacillales</taxon>
        <taxon>Lactobacillaceae</taxon>
        <taxon>Fructilactobacillus</taxon>
    </lineage>
</organism>
<evidence type="ECO:0000259" key="7">
    <source>
        <dbReference type="Pfam" id="PF02631"/>
    </source>
</evidence>
<evidence type="ECO:0000256" key="2">
    <source>
        <dbReference type="ARBA" id="ARBA00004496"/>
    </source>
</evidence>
<dbReference type="Proteomes" id="UP001056164">
    <property type="component" value="Chromosome"/>
</dbReference>
<proteinExistence type="inferred from homology"/>
<evidence type="ECO:0000256" key="5">
    <source>
        <dbReference type="ARBA" id="ARBA00022490"/>
    </source>
</evidence>
<dbReference type="InterPro" id="IPR053926">
    <property type="entry name" value="RecX_HTH_1st"/>
</dbReference>
<dbReference type="InterPro" id="IPR053924">
    <property type="entry name" value="RecX_HTH_2nd"/>
</dbReference>
<protein>
    <recommendedName>
        <fullName evidence="4 6">Regulatory protein RecX</fullName>
    </recommendedName>
</protein>
<dbReference type="InterPro" id="IPR003783">
    <property type="entry name" value="Regulatory_RecX"/>
</dbReference>
<feature type="domain" description="RecX third three-helical" evidence="8">
    <location>
        <begin position="219"/>
        <end position="265"/>
    </location>
</feature>
<dbReference type="RefSeq" id="WP_252795361.1">
    <property type="nucleotide sequence ID" value="NZ_CP097121.1"/>
</dbReference>
<dbReference type="Pfam" id="PF21981">
    <property type="entry name" value="RecX_HTH3"/>
    <property type="match status" value="2"/>
</dbReference>
<name>A0ABY5BXB8_9LACO</name>
<dbReference type="EMBL" id="CP097121">
    <property type="protein sequence ID" value="USS90866.1"/>
    <property type="molecule type" value="Genomic_DNA"/>
</dbReference>
<evidence type="ECO:0000256" key="4">
    <source>
        <dbReference type="ARBA" id="ARBA00018111"/>
    </source>
</evidence>
<keyword evidence="5 6" id="KW-0963">Cytoplasm</keyword>
<evidence type="ECO:0000259" key="9">
    <source>
        <dbReference type="Pfam" id="PF21982"/>
    </source>
</evidence>
<feature type="domain" description="RecX first three-helical" evidence="9">
    <location>
        <begin position="69"/>
        <end position="106"/>
    </location>
</feature>
<comment type="subcellular location">
    <subcellularLocation>
        <location evidence="2 6">Cytoplasm</location>
    </subcellularLocation>
</comment>
<dbReference type="HAMAP" id="MF_01114">
    <property type="entry name" value="RecX"/>
    <property type="match status" value="1"/>
</dbReference>
<sequence>MAEQSQLHKVTKVEAQQRPGRYNIYLDGEYAFPVSEEVLIQYHLFKAQTLTKALVQTIQAADQQSKLFAKAVDFISYQSRTEAEVRTKLQGLSEDADQVEAVLTHLQQLDLINDQQYAQRYVQQAALAGKKGPTAAVRYLMQKGISEDLAQTMVAQFYAEDRAATNARPLAQKAFDQYARYPYNKRIEKTKLSLVRKGFSFATIDEAITELDDTVDETEQTALLEKAGNKAWHRYRGAERFQRVQKVKQALMRQGFSFADIDQFLDNIEE</sequence>
<evidence type="ECO:0000256" key="1">
    <source>
        <dbReference type="ARBA" id="ARBA00003529"/>
    </source>
</evidence>
<evidence type="ECO:0000313" key="10">
    <source>
        <dbReference type="EMBL" id="USS90866.1"/>
    </source>
</evidence>
<feature type="domain" description="RecX third three-helical" evidence="8">
    <location>
        <begin position="165"/>
        <end position="208"/>
    </location>
</feature>
<dbReference type="Pfam" id="PF21982">
    <property type="entry name" value="RecX_HTH1"/>
    <property type="match status" value="1"/>
</dbReference>
<dbReference type="NCBIfam" id="NF010733">
    <property type="entry name" value="PRK14135.1"/>
    <property type="match status" value="1"/>
</dbReference>
<dbReference type="InterPro" id="IPR053925">
    <property type="entry name" value="RecX_HTH_3rd"/>
</dbReference>
<evidence type="ECO:0000313" key="11">
    <source>
        <dbReference type="Proteomes" id="UP001056164"/>
    </source>
</evidence>
<comment type="function">
    <text evidence="1 6">Modulates RecA activity.</text>
</comment>
<evidence type="ECO:0000259" key="8">
    <source>
        <dbReference type="Pfam" id="PF21981"/>
    </source>
</evidence>
<evidence type="ECO:0000256" key="6">
    <source>
        <dbReference type="HAMAP-Rule" id="MF_01114"/>
    </source>
</evidence>
<comment type="similarity">
    <text evidence="3 6">Belongs to the RecX family.</text>
</comment>
<dbReference type="PANTHER" id="PTHR33602:SF1">
    <property type="entry name" value="REGULATORY PROTEIN RECX FAMILY PROTEIN"/>
    <property type="match status" value="1"/>
</dbReference>
<dbReference type="PANTHER" id="PTHR33602">
    <property type="entry name" value="REGULATORY PROTEIN RECX FAMILY PROTEIN"/>
    <property type="match status" value="1"/>
</dbReference>